<dbReference type="PANTHER" id="PTHR42798">
    <property type="entry name" value="LIPOPROTEIN-RELEASING SYSTEM ATP-BINDING PROTEIN LOLD"/>
    <property type="match status" value="1"/>
</dbReference>
<keyword evidence="2" id="KW-0547">Nucleotide-binding</keyword>
<dbReference type="CDD" id="cd03255">
    <property type="entry name" value="ABC_MJ0796_LolCDE_FtsE"/>
    <property type="match status" value="1"/>
</dbReference>
<evidence type="ECO:0000256" key="3">
    <source>
        <dbReference type="ARBA" id="ARBA00022840"/>
    </source>
</evidence>
<dbReference type="PROSITE" id="PS50893">
    <property type="entry name" value="ABC_TRANSPORTER_2"/>
    <property type="match status" value="1"/>
</dbReference>
<keyword evidence="3 7" id="KW-0067">ATP-binding</keyword>
<evidence type="ECO:0000256" key="4">
    <source>
        <dbReference type="ARBA" id="ARBA00022967"/>
    </source>
</evidence>
<dbReference type="InterPro" id="IPR017911">
    <property type="entry name" value="MacB-like_ATP-bd"/>
</dbReference>
<proteinExistence type="inferred from homology"/>
<comment type="caution">
    <text evidence="7">The sequence shown here is derived from an EMBL/GenBank/DDBJ whole genome shotgun (WGS) entry which is preliminary data.</text>
</comment>
<sequence length="243" mass="27388">MSQITHFEIWNLNIGIYLLMLEIKQLCKSFQSGLGERRVILDNLDLTVESSERLAIVGPSGSGKSTLLNLIGALDKPDSGDILLENQSVLKQFDKELASYRNREIGFVFQFHHLLSQLTVKENILLPILAREQRVDAQLLQRADYLMERLGIENLHKQRPSQLSGGECQRTAVARALINSPKILLADEPTGALDEASSEQLTELLLQLNKEEEVSLIVVTHSMKLASRMDKIYRLTNGKLQQQ</sequence>
<comment type="similarity">
    <text evidence="5">Belongs to the ABC transporter superfamily. Macrolide exporter (TC 3.A.1.122) family.</text>
</comment>
<keyword evidence="8" id="KW-1185">Reference proteome</keyword>
<dbReference type="PANTHER" id="PTHR42798:SF7">
    <property type="entry name" value="ALPHA-D-RIBOSE 1-METHYLPHOSPHONATE 5-TRIPHOSPHATE SYNTHASE SUBUNIT PHNL"/>
    <property type="match status" value="1"/>
</dbReference>
<evidence type="ECO:0000256" key="2">
    <source>
        <dbReference type="ARBA" id="ARBA00022741"/>
    </source>
</evidence>
<dbReference type="AlphaFoldDB" id="A0A419W3D6"/>
<keyword evidence="4" id="KW-1278">Translocase</keyword>
<reference evidence="7 8" key="1">
    <citation type="submission" date="2018-09" db="EMBL/GenBank/DDBJ databases">
        <title>Genomic Encyclopedia of Archaeal and Bacterial Type Strains, Phase II (KMG-II): from individual species to whole genera.</title>
        <authorList>
            <person name="Goeker M."/>
        </authorList>
    </citation>
    <scope>NUCLEOTIDE SEQUENCE [LARGE SCALE GENOMIC DNA]</scope>
    <source>
        <strain evidence="7 8">DSM 27148</strain>
    </source>
</reference>
<name>A0A419W3D6_9BACT</name>
<gene>
    <name evidence="7" type="ORF">BC643_0307</name>
</gene>
<dbReference type="GO" id="GO:0098796">
    <property type="term" value="C:membrane protein complex"/>
    <property type="evidence" value="ECO:0007669"/>
    <property type="project" value="UniProtKB-ARBA"/>
</dbReference>
<feature type="domain" description="ABC transporter" evidence="6">
    <location>
        <begin position="21"/>
        <end position="243"/>
    </location>
</feature>
<protein>
    <submittedName>
        <fullName evidence="7">Lipoprotein-releasing system ATP-binding protein</fullName>
    </submittedName>
</protein>
<keyword evidence="7" id="KW-0449">Lipoprotein</keyword>
<dbReference type="InterPro" id="IPR003439">
    <property type="entry name" value="ABC_transporter-like_ATP-bd"/>
</dbReference>
<keyword evidence="1" id="KW-0813">Transport</keyword>
<dbReference type="InterPro" id="IPR003593">
    <property type="entry name" value="AAA+_ATPase"/>
</dbReference>
<dbReference type="FunFam" id="3.40.50.300:FF:000032">
    <property type="entry name" value="Export ABC transporter ATP-binding protein"/>
    <property type="match status" value="1"/>
</dbReference>
<dbReference type="Proteomes" id="UP000283387">
    <property type="component" value="Unassembled WGS sequence"/>
</dbReference>
<organism evidence="7 8">
    <name type="scientific">Mangrovibacterium diazotrophicum</name>
    <dbReference type="NCBI Taxonomy" id="1261403"/>
    <lineage>
        <taxon>Bacteria</taxon>
        <taxon>Pseudomonadati</taxon>
        <taxon>Bacteroidota</taxon>
        <taxon>Bacteroidia</taxon>
        <taxon>Marinilabiliales</taxon>
        <taxon>Prolixibacteraceae</taxon>
        <taxon>Mangrovibacterium</taxon>
    </lineage>
</organism>
<accession>A0A419W3D6</accession>
<dbReference type="GO" id="GO:0016887">
    <property type="term" value="F:ATP hydrolysis activity"/>
    <property type="evidence" value="ECO:0007669"/>
    <property type="project" value="InterPro"/>
</dbReference>
<dbReference type="GO" id="GO:0022857">
    <property type="term" value="F:transmembrane transporter activity"/>
    <property type="evidence" value="ECO:0007669"/>
    <property type="project" value="UniProtKB-ARBA"/>
</dbReference>
<evidence type="ECO:0000313" key="7">
    <source>
        <dbReference type="EMBL" id="RKD89973.1"/>
    </source>
</evidence>
<evidence type="ECO:0000259" key="6">
    <source>
        <dbReference type="PROSITE" id="PS50893"/>
    </source>
</evidence>
<dbReference type="SMART" id="SM00382">
    <property type="entry name" value="AAA"/>
    <property type="match status" value="1"/>
</dbReference>
<dbReference type="Pfam" id="PF00005">
    <property type="entry name" value="ABC_tran"/>
    <property type="match status" value="1"/>
</dbReference>
<evidence type="ECO:0000313" key="8">
    <source>
        <dbReference type="Proteomes" id="UP000283387"/>
    </source>
</evidence>
<dbReference type="InterPro" id="IPR027417">
    <property type="entry name" value="P-loop_NTPase"/>
</dbReference>
<evidence type="ECO:0000256" key="1">
    <source>
        <dbReference type="ARBA" id="ARBA00022448"/>
    </source>
</evidence>
<evidence type="ECO:0000256" key="5">
    <source>
        <dbReference type="ARBA" id="ARBA00038388"/>
    </source>
</evidence>
<dbReference type="EMBL" id="RAPN01000001">
    <property type="protein sequence ID" value="RKD89973.1"/>
    <property type="molecule type" value="Genomic_DNA"/>
</dbReference>
<dbReference type="GO" id="GO:0005524">
    <property type="term" value="F:ATP binding"/>
    <property type="evidence" value="ECO:0007669"/>
    <property type="project" value="UniProtKB-KW"/>
</dbReference>
<dbReference type="Gene3D" id="3.40.50.300">
    <property type="entry name" value="P-loop containing nucleotide triphosphate hydrolases"/>
    <property type="match status" value="1"/>
</dbReference>
<dbReference type="SUPFAM" id="SSF52540">
    <property type="entry name" value="P-loop containing nucleoside triphosphate hydrolases"/>
    <property type="match status" value="1"/>
</dbReference>